<accession>A0ABP9KEW8</accession>
<name>A0ABP9KEW8_9SPHN</name>
<comment type="caution">
    <text evidence="2">The sequence shown here is derived from an EMBL/GenBank/DDBJ whole genome shotgun (WGS) entry which is preliminary data.</text>
</comment>
<dbReference type="Gene3D" id="3.40.470.10">
    <property type="entry name" value="Uracil-DNA glycosylase-like domain"/>
    <property type="match status" value="1"/>
</dbReference>
<evidence type="ECO:0000313" key="2">
    <source>
        <dbReference type="EMBL" id="GAA5057317.1"/>
    </source>
</evidence>
<feature type="region of interest" description="Disordered" evidence="1">
    <location>
        <begin position="57"/>
        <end position="84"/>
    </location>
</feature>
<evidence type="ECO:0000256" key="1">
    <source>
        <dbReference type="SAM" id="MobiDB-lite"/>
    </source>
</evidence>
<keyword evidence="3" id="KW-1185">Reference proteome</keyword>
<feature type="compositionally biased region" description="Basic and acidic residues" evidence="1">
    <location>
        <begin position="69"/>
        <end position="82"/>
    </location>
</feature>
<protein>
    <recommendedName>
        <fullName evidence="4">Uracil-DNA glycosylase-like domain-containing protein</fullName>
    </recommendedName>
</protein>
<dbReference type="Proteomes" id="UP001500518">
    <property type="component" value="Unassembled WGS sequence"/>
</dbReference>
<evidence type="ECO:0008006" key="4">
    <source>
        <dbReference type="Google" id="ProtNLM"/>
    </source>
</evidence>
<dbReference type="InterPro" id="IPR036895">
    <property type="entry name" value="Uracil-DNA_glycosylase-like_sf"/>
</dbReference>
<sequence>MIVARRAVKTTLGPNMENRNEIPLGDQFAAAMDWWRDAGVDYEFSDEIVPLLADEADAEHARPTAPAEVKTEEKPPEPKVKSADLPGDLAAFRDWWVGPDNPFANGHAARIAPIGKEGAPLMVITAMPEIEDRDSLLSGPQGRLVGNVLRAMGLDPNLAYFASALPCHTTLPDWDQLAADGLGSAIIHHVTLAKPQRVLLFGSKLPAVLGHDPAAPPESFSAIADTATLATFAPDRLLDHARQRARLWKRLCQWTAAQ</sequence>
<organism evidence="2 3">
    <name type="scientific">Erythrobacter westpacificensis</name>
    <dbReference type="NCBI Taxonomy" id="1055231"/>
    <lineage>
        <taxon>Bacteria</taxon>
        <taxon>Pseudomonadati</taxon>
        <taxon>Pseudomonadota</taxon>
        <taxon>Alphaproteobacteria</taxon>
        <taxon>Sphingomonadales</taxon>
        <taxon>Erythrobacteraceae</taxon>
        <taxon>Erythrobacter/Porphyrobacter group</taxon>
        <taxon>Erythrobacter</taxon>
    </lineage>
</organism>
<dbReference type="EMBL" id="BAABHV010000017">
    <property type="protein sequence ID" value="GAA5057317.1"/>
    <property type="molecule type" value="Genomic_DNA"/>
</dbReference>
<evidence type="ECO:0000313" key="3">
    <source>
        <dbReference type="Proteomes" id="UP001500518"/>
    </source>
</evidence>
<dbReference type="SUPFAM" id="SSF52141">
    <property type="entry name" value="Uracil-DNA glycosylase-like"/>
    <property type="match status" value="1"/>
</dbReference>
<reference evidence="3" key="1">
    <citation type="journal article" date="2019" name="Int. J. Syst. Evol. Microbiol.">
        <title>The Global Catalogue of Microorganisms (GCM) 10K type strain sequencing project: providing services to taxonomists for standard genome sequencing and annotation.</title>
        <authorList>
            <consortium name="The Broad Institute Genomics Platform"/>
            <consortium name="The Broad Institute Genome Sequencing Center for Infectious Disease"/>
            <person name="Wu L."/>
            <person name="Ma J."/>
        </authorList>
    </citation>
    <scope>NUCLEOTIDE SEQUENCE [LARGE SCALE GENOMIC DNA]</scope>
    <source>
        <strain evidence="3">JCM 18014</strain>
    </source>
</reference>
<proteinExistence type="predicted"/>
<gene>
    <name evidence="2" type="ORF">GCM10023208_22660</name>
</gene>